<dbReference type="RefSeq" id="WP_092494983.1">
    <property type="nucleotide sequence ID" value="NZ_FOFG01000001.1"/>
</dbReference>
<dbReference type="Pfam" id="PF02636">
    <property type="entry name" value="Methyltransf_28"/>
    <property type="match status" value="1"/>
</dbReference>
<evidence type="ECO:0000313" key="4">
    <source>
        <dbReference type="Proteomes" id="UP000199647"/>
    </source>
</evidence>
<keyword evidence="4" id="KW-1185">Reference proteome</keyword>
<evidence type="ECO:0000256" key="2">
    <source>
        <dbReference type="ARBA" id="ARBA00022679"/>
    </source>
</evidence>
<organism evidence="3 4">
    <name type="scientific">Faunimonas pinastri</name>
    <dbReference type="NCBI Taxonomy" id="1855383"/>
    <lineage>
        <taxon>Bacteria</taxon>
        <taxon>Pseudomonadati</taxon>
        <taxon>Pseudomonadota</taxon>
        <taxon>Alphaproteobacteria</taxon>
        <taxon>Hyphomicrobiales</taxon>
        <taxon>Afifellaceae</taxon>
        <taxon>Faunimonas</taxon>
    </lineage>
</organism>
<dbReference type="InterPro" id="IPR029063">
    <property type="entry name" value="SAM-dependent_MTases_sf"/>
</dbReference>
<dbReference type="STRING" id="1855383.SAMN05216548_101511"/>
<dbReference type="Proteomes" id="UP000199647">
    <property type="component" value="Unassembled WGS sequence"/>
</dbReference>
<dbReference type="SUPFAM" id="SSF53335">
    <property type="entry name" value="S-adenosyl-L-methionine-dependent methyltransferases"/>
    <property type="match status" value="1"/>
</dbReference>
<dbReference type="EMBL" id="FOFG01000001">
    <property type="protein sequence ID" value="SEP79515.1"/>
    <property type="molecule type" value="Genomic_DNA"/>
</dbReference>
<sequence>MSTELAEKIRRLIRQQGPLGIAEYMALCLGDPEHGYYITRDPLGAAGDFTTAPEISQMFGEILGAWLAYAWQRGGAPRPVRLVELGPGRGTLTADILRVFRRVPGLSDAVSVHMVETSPVLRARQKEALARFDVAVAWHDGLADIPDDRPLLLVANEFFDALPIRQYVRQGDIWQERAVGLGPDGALAFGLGSGRLDNGPAAPDGTILELCPAGDAVMAEIAGRIRRHGGGALVVDYGHERSAPGETLQAMRGHAFADPLAEPGEADLTAHVDFGALRRRAEAEGAQTHGPLTQGRFLLDLGLLQRAGQLGAGKDAAAQEAIRAAVERLAGPDQMGNLFKVLALTAPGIAAALPPFAPARPEEQGSTT</sequence>
<dbReference type="OrthoDB" id="9794208at2"/>
<protein>
    <submittedName>
        <fullName evidence="3">SAM-dependent methyltransferase, MidA family</fullName>
    </submittedName>
</protein>
<gene>
    <name evidence="3" type="ORF">SAMN05216548_101511</name>
</gene>
<dbReference type="GO" id="GO:0035243">
    <property type="term" value="F:protein-arginine omega-N symmetric methyltransferase activity"/>
    <property type="evidence" value="ECO:0007669"/>
    <property type="project" value="TreeGrafter"/>
</dbReference>
<dbReference type="PANTHER" id="PTHR12049:SF7">
    <property type="entry name" value="PROTEIN ARGININE METHYLTRANSFERASE NDUFAF7, MITOCHONDRIAL"/>
    <property type="match status" value="1"/>
</dbReference>
<keyword evidence="1 3" id="KW-0489">Methyltransferase</keyword>
<dbReference type="InterPro" id="IPR003788">
    <property type="entry name" value="NDUFAF7"/>
</dbReference>
<evidence type="ECO:0000313" key="3">
    <source>
        <dbReference type="EMBL" id="SEP79515.1"/>
    </source>
</evidence>
<dbReference type="Gene3D" id="3.40.50.12710">
    <property type="match status" value="1"/>
</dbReference>
<proteinExistence type="predicted"/>
<dbReference type="InterPro" id="IPR038375">
    <property type="entry name" value="NDUFAF7_sf"/>
</dbReference>
<accession>A0A1H9ASK6</accession>
<reference evidence="3 4" key="1">
    <citation type="submission" date="2016-10" db="EMBL/GenBank/DDBJ databases">
        <authorList>
            <person name="de Groot N.N."/>
        </authorList>
    </citation>
    <scope>NUCLEOTIDE SEQUENCE [LARGE SCALE GENOMIC DNA]</scope>
    <source>
        <strain evidence="3 4">A52C2</strain>
    </source>
</reference>
<dbReference type="GO" id="GO:0032259">
    <property type="term" value="P:methylation"/>
    <property type="evidence" value="ECO:0007669"/>
    <property type="project" value="UniProtKB-KW"/>
</dbReference>
<dbReference type="AlphaFoldDB" id="A0A1H9ASK6"/>
<dbReference type="PANTHER" id="PTHR12049">
    <property type="entry name" value="PROTEIN ARGININE METHYLTRANSFERASE NDUFAF7, MITOCHONDRIAL"/>
    <property type="match status" value="1"/>
</dbReference>
<keyword evidence="2 3" id="KW-0808">Transferase</keyword>
<name>A0A1H9ASK6_9HYPH</name>
<evidence type="ECO:0000256" key="1">
    <source>
        <dbReference type="ARBA" id="ARBA00022603"/>
    </source>
</evidence>